<dbReference type="Proteomes" id="UP000006469">
    <property type="component" value="Chromosome"/>
</dbReference>
<dbReference type="Proteomes" id="UP000027075">
    <property type="component" value="Chromosome"/>
</dbReference>
<evidence type="ECO:0000313" key="5">
    <source>
        <dbReference type="EMBL" id="QCQ74703.1"/>
    </source>
</evidence>
<keyword evidence="7" id="KW-1185">Reference proteome</keyword>
<reference evidence="2" key="1">
    <citation type="journal article" date="2012" name="Appl. Environ. Microbiol.">
        <title>Identification of the haloarchaeal phasin (PhaP) that functions in polyhydroxyalkanoate accumulation and granule formation in Haloferax mediterranei.</title>
        <authorList>
            <person name="Cai S."/>
            <person name="Cai L."/>
            <person name="Liu H."/>
            <person name="Liu X."/>
            <person name="Han J."/>
            <person name="Zhou J."/>
            <person name="Xiang H."/>
        </authorList>
    </citation>
    <scope>NUCLEOTIDE SEQUENCE</scope>
    <source>
        <strain evidence="2">CGMCC 1.2087</strain>
    </source>
</reference>
<proteinExistence type="predicted"/>
<dbReference type="EMBL" id="CP039139">
    <property type="protein sequence ID" value="QCQ74703.1"/>
    <property type="molecule type" value="Genomic_DNA"/>
</dbReference>
<dbReference type="Proteomes" id="UP000299011">
    <property type="component" value="Chromosome"/>
</dbReference>
<dbReference type="EMBL" id="CP007551">
    <property type="protein sequence ID" value="AHZ22420.1"/>
    <property type="molecule type" value="Genomic_DNA"/>
</dbReference>
<dbReference type="OrthoDB" id="293523at2157"/>
<evidence type="ECO:0000313" key="9">
    <source>
        <dbReference type="Proteomes" id="UP000299011"/>
    </source>
</evidence>
<reference evidence="5 9" key="6">
    <citation type="submission" date="2019-04" db="EMBL/GenBank/DDBJ databases">
        <title>Methylomes of two halophilic Archaea, Haloarcula marismortui and Haloferax mediterranei.</title>
        <authorList>
            <person name="DasSarma S."/>
            <person name="DasSarma P."/>
            <person name="DasSarma S."/>
            <person name="Fomenkov A."/>
            <person name="Vincze T."/>
            <person name="Anton B.P."/>
            <person name="Roberts R.J."/>
        </authorList>
    </citation>
    <scope>NUCLEOTIDE SEQUENCE [LARGE SCALE GENOMIC DNA]</scope>
    <source>
        <strain evidence="5">ATCC 33500</strain>
        <strain evidence="9">ATCC 33500 / DSM 1411 / JCM 8866 / NBRC 14739 / NCIMB 2177 / R-4</strain>
    </source>
</reference>
<name>I3R1R2_HALMT</name>
<reference evidence="2 6" key="2">
    <citation type="journal article" date="2012" name="J. Bacteriol.">
        <title>Complete genome sequence of the metabolically versatile halophilic archaeon Haloferax mediterranei, a poly(3-hydroxybutyrate-co-3-hydroxyvalerate) producer.</title>
        <authorList>
            <person name="Han J."/>
            <person name="Zhang F."/>
            <person name="Hou J."/>
            <person name="Liu X."/>
            <person name="Li M."/>
            <person name="Liu H."/>
            <person name="Cai L."/>
            <person name="Zhang B."/>
            <person name="Chen Y."/>
            <person name="Zhou J."/>
            <person name="Hu S."/>
            <person name="Xiang H."/>
        </authorList>
    </citation>
    <scope>NUCLEOTIDE SEQUENCE [LARGE SCALE GENOMIC DNA]</scope>
    <source>
        <strain evidence="6">ATCC 33500 / DSM 1411 / JCM 8866 / NBRC 14739 / NCIMB 2177 / R-4</strain>
        <strain evidence="2">CGMCC 1.2087</strain>
    </source>
</reference>
<dbReference type="AlphaFoldDB" id="I3R1R2"/>
<evidence type="ECO:0000256" key="1">
    <source>
        <dbReference type="SAM" id="Phobius"/>
    </source>
</evidence>
<dbReference type="EMBL" id="CP001868">
    <property type="protein sequence ID" value="AFK18172.1"/>
    <property type="molecule type" value="Genomic_DNA"/>
</dbReference>
<organism evidence="2 6">
    <name type="scientific">Haloferax mediterranei (strain ATCC 33500 / DSM 1411 / JCM 8866 / NBRC 14739 / NCIMB 2177 / R-4)</name>
    <name type="common">Halobacterium mediterranei</name>
    <dbReference type="NCBI Taxonomy" id="523841"/>
    <lineage>
        <taxon>Archaea</taxon>
        <taxon>Methanobacteriati</taxon>
        <taxon>Methanobacteriota</taxon>
        <taxon>Stenosarchaea group</taxon>
        <taxon>Halobacteria</taxon>
        <taxon>Halobacteriales</taxon>
        <taxon>Haloferacaceae</taxon>
        <taxon>Haloferax</taxon>
    </lineage>
</organism>
<dbReference type="PaxDb" id="523841-HFX_0437"/>
<reference evidence="3 8" key="4">
    <citation type="submission" date="2014-04" db="EMBL/GenBank/DDBJ databases">
        <title>Transcriptional profiles of Haloferax mediterranei on the basis of nitrogen availability.</title>
        <authorList>
            <person name="Bautista V."/>
        </authorList>
    </citation>
    <scope>NUCLEOTIDE SEQUENCE [LARGE SCALE GENOMIC DNA]</scope>
    <source>
        <strain evidence="3">ATCC 33500</strain>
        <strain evidence="8">ATCC 33500 / DSM 1411 / JCM 8866 / NBRC 14739 / NCIMB 2177 / R-4</strain>
    </source>
</reference>
<accession>I3R1R2</accession>
<evidence type="ECO:0000313" key="8">
    <source>
        <dbReference type="Proteomes" id="UP000027075"/>
    </source>
</evidence>
<dbReference type="HOGENOM" id="CLU_2820741_0_0_2"/>
<keyword evidence="1" id="KW-0812">Transmembrane</keyword>
<evidence type="ECO:0000313" key="2">
    <source>
        <dbReference type="EMBL" id="AFK18172.1"/>
    </source>
</evidence>
<feature type="transmembrane region" description="Helical" evidence="1">
    <location>
        <begin position="14"/>
        <end position="32"/>
    </location>
</feature>
<keyword evidence="1" id="KW-0472">Membrane</keyword>
<evidence type="ECO:0000313" key="7">
    <source>
        <dbReference type="Proteomes" id="UP000011603"/>
    </source>
</evidence>
<dbReference type="EMBL" id="AOLO01000007">
    <property type="protein sequence ID" value="EMA02554.1"/>
    <property type="molecule type" value="Genomic_DNA"/>
</dbReference>
<gene>
    <name evidence="2" type="ordered locus">HFX_0437</name>
    <name evidence="3" type="ORF">BM92_07070</name>
    <name evidence="4" type="ORF">C439_08225</name>
    <name evidence="5" type="ORF">E6P09_05255</name>
</gene>
<dbReference type="eggNOG" id="arCOG13591">
    <property type="taxonomic scope" value="Archaea"/>
</dbReference>
<evidence type="ECO:0000313" key="3">
    <source>
        <dbReference type="EMBL" id="AHZ22420.1"/>
    </source>
</evidence>
<sequence>MSRLAFLLPNEDDVLGRFLALTLVVYLVTTGFEDVAVLFSAMVIALAIWTVAVTIQGFKYGYLEGKV</sequence>
<keyword evidence="1" id="KW-1133">Transmembrane helix</keyword>
<dbReference type="RefSeq" id="WP_004057967.1">
    <property type="nucleotide sequence ID" value="NC_017941.2"/>
</dbReference>
<evidence type="ECO:0000313" key="4">
    <source>
        <dbReference type="EMBL" id="EMA02554.1"/>
    </source>
</evidence>
<reference evidence="4 7" key="3">
    <citation type="journal article" date="2014" name="PLoS Genet.">
        <title>Phylogenetically driven sequencing of extremely halophilic archaea reveals strategies for static and dynamic osmo-response.</title>
        <authorList>
            <person name="Becker E.A."/>
            <person name="Seitzer P.M."/>
            <person name="Tritt A."/>
            <person name="Larsen D."/>
            <person name="Krusor M."/>
            <person name="Yao A.I."/>
            <person name="Wu D."/>
            <person name="Madern D."/>
            <person name="Eisen J.A."/>
            <person name="Darling A.E."/>
            <person name="Facciotti M.T."/>
        </authorList>
    </citation>
    <scope>NUCLEOTIDE SEQUENCE [LARGE SCALE GENOMIC DNA]</scope>
    <source>
        <strain evidence="4">ATCC 33500</strain>
        <strain evidence="7">ATCC 33500 / DSM 1411 / JCM 8866 / NBRC 14739 / NCIMB 2177 / R-4</strain>
    </source>
</reference>
<reference evidence="2" key="5">
    <citation type="submission" date="2014-05" db="EMBL/GenBank/DDBJ databases">
        <authorList>
            <person name="Wang L."/>
            <person name="Yang H."/>
            <person name="Xiang H."/>
        </authorList>
    </citation>
    <scope>NUCLEOTIDE SEQUENCE</scope>
    <source>
        <strain evidence="2">CGMCC 1.2087</strain>
    </source>
</reference>
<protein>
    <submittedName>
        <fullName evidence="2">Uncharacterized protein</fullName>
    </submittedName>
</protein>
<dbReference type="PATRIC" id="fig|523841.21.peg.1667"/>
<dbReference type="GeneID" id="40155802"/>
<dbReference type="Proteomes" id="UP000011603">
    <property type="component" value="Unassembled WGS sequence"/>
</dbReference>
<dbReference type="KEGG" id="hme:HFX_0437"/>
<evidence type="ECO:0000313" key="6">
    <source>
        <dbReference type="Proteomes" id="UP000006469"/>
    </source>
</evidence>
<feature type="transmembrane region" description="Helical" evidence="1">
    <location>
        <begin position="38"/>
        <end position="58"/>
    </location>
</feature>